<dbReference type="GO" id="GO:0016757">
    <property type="term" value="F:glycosyltransferase activity"/>
    <property type="evidence" value="ECO:0007669"/>
    <property type="project" value="InterPro"/>
</dbReference>
<evidence type="ECO:0000259" key="1">
    <source>
        <dbReference type="Pfam" id="PF00534"/>
    </source>
</evidence>
<dbReference type="PANTHER" id="PTHR45947">
    <property type="entry name" value="SULFOQUINOVOSYL TRANSFERASE SQD2"/>
    <property type="match status" value="1"/>
</dbReference>
<dbReference type="PANTHER" id="PTHR45947:SF3">
    <property type="entry name" value="SULFOQUINOVOSYL TRANSFERASE SQD2"/>
    <property type="match status" value="1"/>
</dbReference>
<evidence type="ECO:0000313" key="3">
    <source>
        <dbReference type="Proteomes" id="UP000070394"/>
    </source>
</evidence>
<gene>
    <name evidence="2" type="ORF">HMPREF1866_00804</name>
</gene>
<dbReference type="RefSeq" id="WP_060930707.1">
    <property type="nucleotide sequence ID" value="NZ_KQ959781.1"/>
</dbReference>
<name>A0A133ZX65_9FIRM</name>
<comment type="caution">
    <text evidence="2">The sequence shown here is derived from an EMBL/GenBank/DDBJ whole genome shotgun (WGS) entry which is preliminary data.</text>
</comment>
<reference evidence="3" key="1">
    <citation type="submission" date="2016-01" db="EMBL/GenBank/DDBJ databases">
        <authorList>
            <person name="Mitreva M."/>
            <person name="Pepin K.H."/>
            <person name="Mihindukulasuriya K.A."/>
            <person name="Fulton R."/>
            <person name="Fronick C."/>
            <person name="O'Laughlin M."/>
            <person name="Miner T."/>
            <person name="Herter B."/>
            <person name="Rosa B.A."/>
            <person name="Cordes M."/>
            <person name="Tomlinson C."/>
            <person name="Wollam A."/>
            <person name="Palsikar V.B."/>
            <person name="Mardis E.R."/>
            <person name="Wilson R.K."/>
        </authorList>
    </citation>
    <scope>NUCLEOTIDE SEQUENCE [LARGE SCALE GENOMIC DNA]</scope>
    <source>
        <strain evidence="3">DNF00896</strain>
    </source>
</reference>
<proteinExistence type="predicted"/>
<evidence type="ECO:0000313" key="2">
    <source>
        <dbReference type="EMBL" id="KXB60021.1"/>
    </source>
</evidence>
<dbReference type="STRING" id="467210.HMPREF1866_00804"/>
<feature type="domain" description="Glycosyl transferase family 1" evidence="1">
    <location>
        <begin position="226"/>
        <end position="381"/>
    </location>
</feature>
<organism evidence="2 3">
    <name type="scientific">Lachnoanaerobaculum saburreum</name>
    <dbReference type="NCBI Taxonomy" id="467210"/>
    <lineage>
        <taxon>Bacteria</taxon>
        <taxon>Bacillati</taxon>
        <taxon>Bacillota</taxon>
        <taxon>Clostridia</taxon>
        <taxon>Lachnospirales</taxon>
        <taxon>Lachnospiraceae</taxon>
        <taxon>Lachnoanaerobaculum</taxon>
    </lineage>
</organism>
<accession>A0A133ZX65</accession>
<dbReference type="SUPFAM" id="SSF53756">
    <property type="entry name" value="UDP-Glycosyltransferase/glycogen phosphorylase"/>
    <property type="match status" value="1"/>
</dbReference>
<dbReference type="PATRIC" id="fig|467210.3.peg.793"/>
<dbReference type="Proteomes" id="UP000070394">
    <property type="component" value="Unassembled WGS sequence"/>
</dbReference>
<protein>
    <submittedName>
        <fullName evidence="2">Glycosyltransferase, group 1 family protein</fullName>
    </submittedName>
</protein>
<sequence length="402" mass="46395">MRILVLSSVYRDESLGRVDTSTNVVNLFVREWNKQGNEVLVIHNSHCYPKIVHKIPKKVKKMLASKMGFEISDYEAVKEKEFMDYGVKIFRLPIKKFIPHCKPSNNIIEKQVNRIIEILEKENFKPEVITGHWASPQMEIISKLKMKYNCRTAIVLHGVGYIGSSGYRIKDYLKNIDLLGARSLSQSRRLKDILKLEQLPFVCSSGIPDEYIDSYKLNTEKYNDIKTWRITYVGRLVSYKNIDSTIRALSEIKDINWEFNIVGEGAQYCELEKLARSLNCIERIHFFGHIQRNEVMQILKDTHIFVMISKDEVFGLVYLEAMAASSLVVASRNGGVDGIIVDNENGFLCTEGDTKELKGILINIMDKDKESLKHIVAKGYERVKDYSDYKVAERYLCKILEE</sequence>
<dbReference type="InterPro" id="IPR001296">
    <property type="entry name" value="Glyco_trans_1"/>
</dbReference>
<dbReference type="EMBL" id="LSDA01000020">
    <property type="protein sequence ID" value="KXB60021.1"/>
    <property type="molecule type" value="Genomic_DNA"/>
</dbReference>
<dbReference type="AlphaFoldDB" id="A0A133ZX65"/>
<dbReference type="Gene3D" id="3.40.50.2000">
    <property type="entry name" value="Glycogen Phosphorylase B"/>
    <property type="match status" value="2"/>
</dbReference>
<dbReference type="OrthoDB" id="9787617at2"/>
<dbReference type="CDD" id="cd03801">
    <property type="entry name" value="GT4_PimA-like"/>
    <property type="match status" value="1"/>
</dbReference>
<keyword evidence="2" id="KW-0808">Transferase</keyword>
<dbReference type="InterPro" id="IPR050194">
    <property type="entry name" value="Glycosyltransferase_grp1"/>
</dbReference>
<keyword evidence="3" id="KW-1185">Reference proteome</keyword>
<dbReference type="Pfam" id="PF00534">
    <property type="entry name" value="Glycos_transf_1"/>
    <property type="match status" value="1"/>
</dbReference>